<dbReference type="Pfam" id="PF13410">
    <property type="entry name" value="GST_C_2"/>
    <property type="match status" value="1"/>
</dbReference>
<dbReference type="InterPro" id="IPR040079">
    <property type="entry name" value="Glutathione_S-Trfase"/>
</dbReference>
<organism evidence="4 5">
    <name type="scientific">Pseudoduganella buxea</name>
    <dbReference type="NCBI Taxonomy" id="1949069"/>
    <lineage>
        <taxon>Bacteria</taxon>
        <taxon>Pseudomonadati</taxon>
        <taxon>Pseudomonadota</taxon>
        <taxon>Betaproteobacteria</taxon>
        <taxon>Burkholderiales</taxon>
        <taxon>Oxalobacteraceae</taxon>
        <taxon>Telluria group</taxon>
        <taxon>Pseudoduganella</taxon>
    </lineage>
</organism>
<dbReference type="Gene3D" id="1.20.1050.10">
    <property type="match status" value="1"/>
</dbReference>
<protein>
    <submittedName>
        <fullName evidence="3 4">Glutathione S-transferase</fullName>
    </submittedName>
</protein>
<dbReference type="RefSeq" id="WP_155470844.1">
    <property type="nucleotide sequence ID" value="NZ_BMKG01000019.1"/>
</dbReference>
<dbReference type="Gene3D" id="3.40.30.10">
    <property type="entry name" value="Glutaredoxin"/>
    <property type="match status" value="1"/>
</dbReference>
<evidence type="ECO:0000313" key="6">
    <source>
        <dbReference type="Proteomes" id="UP000622638"/>
    </source>
</evidence>
<gene>
    <name evidence="3" type="ORF">GCM10011572_40200</name>
    <name evidence="4" type="ORF">GM672_12435</name>
</gene>
<dbReference type="InterPro" id="IPR010987">
    <property type="entry name" value="Glutathione-S-Trfase_C-like"/>
</dbReference>
<feature type="domain" description="GST N-terminal" evidence="1">
    <location>
        <begin position="1"/>
        <end position="79"/>
    </location>
</feature>
<name>A0A6I3SY02_9BURK</name>
<reference evidence="3" key="4">
    <citation type="submission" date="2024-05" db="EMBL/GenBank/DDBJ databases">
        <authorList>
            <person name="Sun Q."/>
            <person name="Zhou Y."/>
        </authorList>
    </citation>
    <scope>NUCLEOTIDE SEQUENCE</scope>
    <source>
        <strain evidence="3">CGMCC 1.15931</strain>
    </source>
</reference>
<dbReference type="InterPro" id="IPR004045">
    <property type="entry name" value="Glutathione_S-Trfase_N"/>
</dbReference>
<dbReference type="Pfam" id="PF02798">
    <property type="entry name" value="GST_N"/>
    <property type="match status" value="1"/>
</dbReference>
<dbReference type="PROSITE" id="PS50404">
    <property type="entry name" value="GST_NTER"/>
    <property type="match status" value="1"/>
</dbReference>
<reference evidence="4 5" key="3">
    <citation type="submission" date="2019-11" db="EMBL/GenBank/DDBJ databases">
        <title>Type strains purchased from KCTC, JCM and DSMZ.</title>
        <authorList>
            <person name="Lu H."/>
        </authorList>
    </citation>
    <scope>NUCLEOTIDE SEQUENCE [LARGE SCALE GENOMIC DNA]</scope>
    <source>
        <strain evidence="4 5">KCTC 52429</strain>
    </source>
</reference>
<dbReference type="EMBL" id="WNKZ01000030">
    <property type="protein sequence ID" value="MTV53535.1"/>
    <property type="molecule type" value="Genomic_DNA"/>
</dbReference>
<feature type="domain" description="GST C-terminal" evidence="2">
    <location>
        <begin position="84"/>
        <end position="205"/>
    </location>
</feature>
<dbReference type="OrthoDB" id="3828095at2"/>
<dbReference type="CDD" id="cd00570">
    <property type="entry name" value="GST_N_family"/>
    <property type="match status" value="1"/>
</dbReference>
<evidence type="ECO:0000259" key="1">
    <source>
        <dbReference type="PROSITE" id="PS50404"/>
    </source>
</evidence>
<dbReference type="InterPro" id="IPR036249">
    <property type="entry name" value="Thioredoxin-like_sf"/>
</dbReference>
<dbReference type="EMBL" id="BMKG01000019">
    <property type="protein sequence ID" value="GGC14705.1"/>
    <property type="molecule type" value="Genomic_DNA"/>
</dbReference>
<evidence type="ECO:0000313" key="5">
    <source>
        <dbReference type="Proteomes" id="UP000430634"/>
    </source>
</evidence>
<dbReference type="PROSITE" id="PS50405">
    <property type="entry name" value="GST_CTER"/>
    <property type="match status" value="1"/>
</dbReference>
<dbReference type="PANTHER" id="PTHR44051">
    <property type="entry name" value="GLUTATHIONE S-TRANSFERASE-RELATED"/>
    <property type="match status" value="1"/>
</dbReference>
<dbReference type="SFLD" id="SFLDS00019">
    <property type="entry name" value="Glutathione_Transferase_(cytos"/>
    <property type="match status" value="1"/>
</dbReference>
<dbReference type="SFLD" id="SFLDG00358">
    <property type="entry name" value="Main_(cytGST)"/>
    <property type="match status" value="1"/>
</dbReference>
<keyword evidence="4" id="KW-0808">Transferase</keyword>
<evidence type="ECO:0000259" key="2">
    <source>
        <dbReference type="PROSITE" id="PS50405"/>
    </source>
</evidence>
<keyword evidence="6" id="KW-1185">Reference proteome</keyword>
<dbReference type="Proteomes" id="UP000622638">
    <property type="component" value="Unassembled WGS sequence"/>
</dbReference>
<dbReference type="SUPFAM" id="SSF52833">
    <property type="entry name" value="Thioredoxin-like"/>
    <property type="match status" value="1"/>
</dbReference>
<proteinExistence type="predicted"/>
<dbReference type="AlphaFoldDB" id="A0A6I3SY02"/>
<evidence type="ECO:0000313" key="4">
    <source>
        <dbReference type="EMBL" id="MTV53535.1"/>
    </source>
</evidence>
<reference evidence="6" key="2">
    <citation type="journal article" date="2019" name="Int. J. Syst. Evol. Microbiol.">
        <title>The Global Catalogue of Microorganisms (GCM) 10K type strain sequencing project: providing services to taxonomists for standard genome sequencing and annotation.</title>
        <authorList>
            <consortium name="The Broad Institute Genomics Platform"/>
            <consortium name="The Broad Institute Genome Sequencing Center for Infectious Disease"/>
            <person name="Wu L."/>
            <person name="Ma J."/>
        </authorList>
    </citation>
    <scope>NUCLEOTIDE SEQUENCE [LARGE SCALE GENOMIC DNA]</scope>
    <source>
        <strain evidence="6">CGMCC 1.15931</strain>
    </source>
</reference>
<dbReference type="SFLD" id="SFLDG01150">
    <property type="entry name" value="Main.1:_Beta-like"/>
    <property type="match status" value="1"/>
</dbReference>
<reference evidence="3" key="1">
    <citation type="journal article" date="2014" name="Int. J. Syst. Evol. Microbiol.">
        <title>Complete genome of a new Firmicutes species belonging to the dominant human colonic microbiota ('Ruminococcus bicirculans') reveals two chromosomes and a selective capacity to utilize plant glucans.</title>
        <authorList>
            <consortium name="NISC Comparative Sequencing Program"/>
            <person name="Wegmann U."/>
            <person name="Louis P."/>
            <person name="Goesmann A."/>
            <person name="Henrissat B."/>
            <person name="Duncan S.H."/>
            <person name="Flint H.J."/>
        </authorList>
    </citation>
    <scope>NUCLEOTIDE SEQUENCE</scope>
    <source>
        <strain evidence="3">CGMCC 1.15931</strain>
    </source>
</reference>
<evidence type="ECO:0000313" key="3">
    <source>
        <dbReference type="EMBL" id="GGC14705.1"/>
    </source>
</evidence>
<comment type="caution">
    <text evidence="4">The sequence shown here is derived from an EMBL/GenBank/DDBJ whole genome shotgun (WGS) entry which is preliminary data.</text>
</comment>
<dbReference type="Proteomes" id="UP000430634">
    <property type="component" value="Unassembled WGS sequence"/>
</dbReference>
<dbReference type="GO" id="GO:0016740">
    <property type="term" value="F:transferase activity"/>
    <property type="evidence" value="ECO:0007669"/>
    <property type="project" value="UniProtKB-KW"/>
</dbReference>
<dbReference type="SUPFAM" id="SSF47616">
    <property type="entry name" value="GST C-terminal domain-like"/>
    <property type="match status" value="1"/>
</dbReference>
<dbReference type="InterPro" id="IPR036282">
    <property type="entry name" value="Glutathione-S-Trfase_C_sf"/>
</dbReference>
<dbReference type="PANTHER" id="PTHR44051:SF8">
    <property type="entry name" value="GLUTATHIONE S-TRANSFERASE GSTA"/>
    <property type="match status" value="1"/>
</dbReference>
<sequence>MRLYYAPQSSNSRRTLAVARHLGTGLDLTVIDLMSAEDRRRLVELNPNSQVPVLEDGSLVLWESGAIMQYLADRTPGQQIYPQNVRDRADVNRWMFWAGAQFAVPVSAFTWEHVWKKRVTGADADPAALAVAAQEMHKVASLLDTHLARREWIVGDCLTLADFAVAGPLTYLEQAHLPLAQYANLLAWFARIGQLDAWQRTEPAW</sequence>
<accession>A0A6I3SY02</accession>